<evidence type="ECO:0000259" key="6">
    <source>
        <dbReference type="PROSITE" id="PS50878"/>
    </source>
</evidence>
<evidence type="ECO:0000256" key="4">
    <source>
        <dbReference type="ARBA" id="ARBA00022759"/>
    </source>
</evidence>
<dbReference type="SUPFAM" id="SSF56672">
    <property type="entry name" value="DNA/RNA polymerases"/>
    <property type="match status" value="1"/>
</dbReference>
<dbReference type="InterPro" id="IPR000477">
    <property type="entry name" value="RT_dom"/>
</dbReference>
<reference evidence="8" key="1">
    <citation type="journal article" date="2013" name="Nature">
        <title>Draft genome of the wheat A-genome progenitor Triticum urartu.</title>
        <authorList>
            <person name="Ling H.Q."/>
            <person name="Zhao S."/>
            <person name="Liu D."/>
            <person name="Wang J."/>
            <person name="Sun H."/>
            <person name="Zhang C."/>
            <person name="Fan H."/>
            <person name="Li D."/>
            <person name="Dong L."/>
            <person name="Tao Y."/>
            <person name="Gao C."/>
            <person name="Wu H."/>
            <person name="Li Y."/>
            <person name="Cui Y."/>
            <person name="Guo X."/>
            <person name="Zheng S."/>
            <person name="Wang B."/>
            <person name="Yu K."/>
            <person name="Liang Q."/>
            <person name="Yang W."/>
            <person name="Lou X."/>
            <person name="Chen J."/>
            <person name="Feng M."/>
            <person name="Jian J."/>
            <person name="Zhang X."/>
            <person name="Luo G."/>
            <person name="Jiang Y."/>
            <person name="Liu J."/>
            <person name="Wang Z."/>
            <person name="Sha Y."/>
            <person name="Zhang B."/>
            <person name="Wu H."/>
            <person name="Tang D."/>
            <person name="Shen Q."/>
            <person name="Xue P."/>
            <person name="Zou S."/>
            <person name="Wang X."/>
            <person name="Liu X."/>
            <person name="Wang F."/>
            <person name="Yang Y."/>
            <person name="An X."/>
            <person name="Dong Z."/>
            <person name="Zhang K."/>
            <person name="Zhang X."/>
            <person name="Luo M.C."/>
            <person name="Dvorak J."/>
            <person name="Tong Y."/>
            <person name="Wang J."/>
            <person name="Yang H."/>
            <person name="Li Z."/>
            <person name="Wang D."/>
            <person name="Zhang A."/>
            <person name="Wang J."/>
        </authorList>
    </citation>
    <scope>NUCLEOTIDE SEQUENCE</scope>
    <source>
        <strain evidence="8">cv. G1812</strain>
    </source>
</reference>
<dbReference type="InterPro" id="IPR041577">
    <property type="entry name" value="RT_RNaseH_2"/>
</dbReference>
<feature type="domain" description="Reverse transcriptase" evidence="6">
    <location>
        <begin position="216"/>
        <end position="395"/>
    </location>
</feature>
<evidence type="ECO:0000313" key="8">
    <source>
        <dbReference type="Proteomes" id="UP000015106"/>
    </source>
</evidence>
<dbReference type="GO" id="GO:0016779">
    <property type="term" value="F:nucleotidyltransferase activity"/>
    <property type="evidence" value="ECO:0007669"/>
    <property type="project" value="UniProtKB-KW"/>
</dbReference>
<dbReference type="PANTHER" id="PTHR37984:SF5">
    <property type="entry name" value="PROTEIN NYNRIN-LIKE"/>
    <property type="match status" value="1"/>
</dbReference>
<dbReference type="AlphaFoldDB" id="A0A8R7VB91"/>
<dbReference type="PROSITE" id="PS50878">
    <property type="entry name" value="RT_POL"/>
    <property type="match status" value="1"/>
</dbReference>
<dbReference type="InterPro" id="IPR043128">
    <property type="entry name" value="Rev_trsase/Diguanyl_cyclase"/>
</dbReference>
<evidence type="ECO:0000256" key="2">
    <source>
        <dbReference type="ARBA" id="ARBA00022695"/>
    </source>
</evidence>
<keyword evidence="8" id="KW-1185">Reference proteome</keyword>
<keyword evidence="2" id="KW-0548">Nucleotidyltransferase</keyword>
<keyword evidence="3" id="KW-0540">Nuclease</keyword>
<keyword evidence="1" id="KW-0808">Transferase</keyword>
<dbReference type="GO" id="GO:0004519">
    <property type="term" value="F:endonuclease activity"/>
    <property type="evidence" value="ECO:0007669"/>
    <property type="project" value="UniProtKB-KW"/>
</dbReference>
<dbReference type="Pfam" id="PF00078">
    <property type="entry name" value="RVT_1"/>
    <property type="match status" value="1"/>
</dbReference>
<dbReference type="InterPro" id="IPR043502">
    <property type="entry name" value="DNA/RNA_pol_sf"/>
</dbReference>
<keyword evidence="5" id="KW-0511">Multifunctional enzyme</keyword>
<accession>A0A8R7VB91</accession>
<proteinExistence type="predicted"/>
<keyword evidence="4" id="KW-0378">Hydrolase</keyword>
<dbReference type="Gene3D" id="3.10.10.10">
    <property type="entry name" value="HIV Type 1 Reverse Transcriptase, subunit A, domain 1"/>
    <property type="match status" value="1"/>
</dbReference>
<evidence type="ECO:0000256" key="5">
    <source>
        <dbReference type="ARBA" id="ARBA00023268"/>
    </source>
</evidence>
<dbReference type="FunFam" id="3.30.70.270:FF:000020">
    <property type="entry name" value="Transposon Tf2-6 polyprotein-like Protein"/>
    <property type="match status" value="1"/>
</dbReference>
<dbReference type="CDD" id="cd00303">
    <property type="entry name" value="retropepsin_like"/>
    <property type="match status" value="1"/>
</dbReference>
<dbReference type="EnsemblPlants" id="TuG1812S0000254600.01.T01">
    <property type="protein sequence ID" value="TuG1812S0000254600.01.T01"/>
    <property type="gene ID" value="TuG1812S0000254600.01"/>
</dbReference>
<evidence type="ECO:0000313" key="7">
    <source>
        <dbReference type="EnsemblPlants" id="TuG1812S0000254600.01.T01"/>
    </source>
</evidence>
<evidence type="ECO:0000256" key="3">
    <source>
        <dbReference type="ARBA" id="ARBA00022722"/>
    </source>
</evidence>
<organism evidence="7 8">
    <name type="scientific">Triticum urartu</name>
    <name type="common">Red wild einkorn</name>
    <name type="synonym">Crithodium urartu</name>
    <dbReference type="NCBI Taxonomy" id="4572"/>
    <lineage>
        <taxon>Eukaryota</taxon>
        <taxon>Viridiplantae</taxon>
        <taxon>Streptophyta</taxon>
        <taxon>Embryophyta</taxon>
        <taxon>Tracheophyta</taxon>
        <taxon>Spermatophyta</taxon>
        <taxon>Magnoliopsida</taxon>
        <taxon>Liliopsida</taxon>
        <taxon>Poales</taxon>
        <taxon>Poaceae</taxon>
        <taxon>BOP clade</taxon>
        <taxon>Pooideae</taxon>
        <taxon>Triticodae</taxon>
        <taxon>Triticeae</taxon>
        <taxon>Triticinae</taxon>
        <taxon>Triticum</taxon>
    </lineage>
</organism>
<dbReference type="Gene3D" id="3.30.70.270">
    <property type="match status" value="2"/>
</dbReference>
<dbReference type="Gene3D" id="2.40.70.10">
    <property type="entry name" value="Acid Proteases"/>
    <property type="match status" value="1"/>
</dbReference>
<evidence type="ECO:0000256" key="1">
    <source>
        <dbReference type="ARBA" id="ARBA00022679"/>
    </source>
</evidence>
<dbReference type="SUPFAM" id="SSF50630">
    <property type="entry name" value="Acid proteases"/>
    <property type="match status" value="1"/>
</dbReference>
<name>A0A8R7VB91_TRIUA</name>
<protein>
    <recommendedName>
        <fullName evidence="6">Reverse transcriptase domain-containing protein</fullName>
    </recommendedName>
</protein>
<sequence>MLLLLDSGSTHSFVNKAFVERVGAVTQEMPAVEVQVANGDRLISSRLVPDLKWGMQGHTFSPPMRELEIGAYDGILGMDWLAQYNPMMCHWQEKHVTFVHDGEQVTLQGVRPKEQPTITAIEPEELSKIIAGNDVWAMALMDACPAKVKRRTPSLTPISDLLDEFADVFAAPKGLPPHQYDHVVTLVDGAPPANTRPYRYSPVQKDEIEKQVREMLDSGVITHSVSPYAAPVLLVKKKDGTWRFCVDYRRLNNSTIKNKFPLPIVDELLDELAGAAYFSKLDLCSGYHQIRMLEADEAKTAFKTHHGHFQFRVMPFGLTKAPATFQCLMNAIFEAHIRKFVIIFLDDILVFSETLEEHVQHLRIVLEILQEHQLYAKLSKCSFSQDHIDYLGHVIPKDGVATDSDKTEAMMNWPTPTNATELREFLGLTGYYRKFVPHYGIIAKPLTQQLTKKGFQWTEQAQLAFDTLKQAMVTTPVLALPNFDKPFSIETDACDTGIGAVLVQEGHPIAYYSKALGIKNQKLSTYEKEFLAVMMAVDKWRSYL</sequence>
<dbReference type="Pfam" id="PF08284">
    <property type="entry name" value="RVP_2"/>
    <property type="match status" value="1"/>
</dbReference>
<dbReference type="Pfam" id="PF17919">
    <property type="entry name" value="RT_RNaseH_2"/>
    <property type="match status" value="1"/>
</dbReference>
<dbReference type="InterPro" id="IPR021109">
    <property type="entry name" value="Peptidase_aspartic_dom_sf"/>
</dbReference>
<dbReference type="Proteomes" id="UP000015106">
    <property type="component" value="Unassembled WGS sequence"/>
</dbReference>
<reference evidence="7" key="2">
    <citation type="submission" date="2022-06" db="UniProtKB">
        <authorList>
            <consortium name="EnsemblPlants"/>
        </authorList>
    </citation>
    <scope>IDENTIFICATION</scope>
</reference>
<dbReference type="CDD" id="cd01647">
    <property type="entry name" value="RT_LTR"/>
    <property type="match status" value="1"/>
</dbReference>
<dbReference type="InterPro" id="IPR050951">
    <property type="entry name" value="Retrovirus_Pol_polyprotein"/>
</dbReference>
<dbReference type="Gramene" id="TuG1812S0000254600.01.T01">
    <property type="protein sequence ID" value="TuG1812S0000254600.01.T01"/>
    <property type="gene ID" value="TuG1812S0000254600.01"/>
</dbReference>
<keyword evidence="4" id="KW-0255">Endonuclease</keyword>
<dbReference type="PANTHER" id="PTHR37984">
    <property type="entry name" value="PROTEIN CBG26694"/>
    <property type="match status" value="1"/>
</dbReference>